<evidence type="ECO:0000313" key="1">
    <source>
        <dbReference type="EMBL" id="GER33878.1"/>
    </source>
</evidence>
<reference evidence="2" key="1">
    <citation type="journal article" date="2019" name="Curr. Biol.">
        <title>Genome Sequence of Striga asiatica Provides Insight into the Evolution of Plant Parasitism.</title>
        <authorList>
            <person name="Yoshida S."/>
            <person name="Kim S."/>
            <person name="Wafula E.K."/>
            <person name="Tanskanen J."/>
            <person name="Kim Y.M."/>
            <person name="Honaas L."/>
            <person name="Yang Z."/>
            <person name="Spallek T."/>
            <person name="Conn C.E."/>
            <person name="Ichihashi Y."/>
            <person name="Cheong K."/>
            <person name="Cui S."/>
            <person name="Der J.P."/>
            <person name="Gundlach H."/>
            <person name="Jiao Y."/>
            <person name="Hori C."/>
            <person name="Ishida J.K."/>
            <person name="Kasahara H."/>
            <person name="Kiba T."/>
            <person name="Kim M.S."/>
            <person name="Koo N."/>
            <person name="Laohavisit A."/>
            <person name="Lee Y.H."/>
            <person name="Lumba S."/>
            <person name="McCourt P."/>
            <person name="Mortimer J.C."/>
            <person name="Mutuku J.M."/>
            <person name="Nomura T."/>
            <person name="Sasaki-Sekimoto Y."/>
            <person name="Seto Y."/>
            <person name="Wang Y."/>
            <person name="Wakatake T."/>
            <person name="Sakakibara H."/>
            <person name="Demura T."/>
            <person name="Yamaguchi S."/>
            <person name="Yoneyama K."/>
            <person name="Manabe R.I."/>
            <person name="Nelson D.C."/>
            <person name="Schulman A.H."/>
            <person name="Timko M.P."/>
            <person name="dePamphilis C.W."/>
            <person name="Choi D."/>
            <person name="Shirasu K."/>
        </authorList>
    </citation>
    <scope>NUCLEOTIDE SEQUENCE [LARGE SCALE GENOMIC DNA]</scope>
    <source>
        <strain evidence="2">cv. UVA1</strain>
    </source>
</reference>
<gene>
    <name evidence="1" type="ORF">STAS_10045</name>
</gene>
<proteinExistence type="predicted"/>
<dbReference type="EMBL" id="BKCP01004805">
    <property type="protein sequence ID" value="GER33878.1"/>
    <property type="molecule type" value="Genomic_DNA"/>
</dbReference>
<dbReference type="Proteomes" id="UP000325081">
    <property type="component" value="Unassembled WGS sequence"/>
</dbReference>
<evidence type="ECO:0000313" key="2">
    <source>
        <dbReference type="Proteomes" id="UP000325081"/>
    </source>
</evidence>
<protein>
    <submittedName>
        <fullName evidence="1">UPF0756 membrane protein APP7_0388</fullName>
    </submittedName>
</protein>
<comment type="caution">
    <text evidence="1">The sequence shown here is derived from an EMBL/GenBank/DDBJ whole genome shotgun (WGS) entry which is preliminary data.</text>
</comment>
<accession>A0A5A7PMN4</accession>
<organism evidence="1 2">
    <name type="scientific">Striga asiatica</name>
    <name type="common">Asiatic witchweed</name>
    <name type="synonym">Buchnera asiatica</name>
    <dbReference type="NCBI Taxonomy" id="4170"/>
    <lineage>
        <taxon>Eukaryota</taxon>
        <taxon>Viridiplantae</taxon>
        <taxon>Streptophyta</taxon>
        <taxon>Embryophyta</taxon>
        <taxon>Tracheophyta</taxon>
        <taxon>Spermatophyta</taxon>
        <taxon>Magnoliopsida</taxon>
        <taxon>eudicotyledons</taxon>
        <taxon>Gunneridae</taxon>
        <taxon>Pentapetalae</taxon>
        <taxon>asterids</taxon>
        <taxon>lamiids</taxon>
        <taxon>Lamiales</taxon>
        <taxon>Orobanchaceae</taxon>
        <taxon>Buchnereae</taxon>
        <taxon>Striga</taxon>
    </lineage>
</organism>
<dbReference type="AlphaFoldDB" id="A0A5A7PMN4"/>
<keyword evidence="2" id="KW-1185">Reference proteome</keyword>
<sequence length="137" mass="15085">MKQPVELDMPSLKIGPKIHFDQLYQQYGRNKASNPAHIFYRACCALVSGISFLRIIGRGVHVLGRQPKLVHHPLSLSAFSGASTIVNERLLEAYAVAARMYGPVYASRLPEARARYSIGPHTLSLLTCLILIAARTG</sequence>
<name>A0A5A7PMN4_STRAF</name>